<proteinExistence type="predicted"/>
<dbReference type="RefSeq" id="WP_023848275.1">
    <property type="nucleotide sequence ID" value="NZ_CP047166.1"/>
</dbReference>
<protein>
    <submittedName>
        <fullName evidence="1">Uncharacterized protein</fullName>
    </submittedName>
</protein>
<dbReference type="Proteomes" id="UP000596387">
    <property type="component" value="Chromosome"/>
</dbReference>
<sequence length="159" mass="17862">MSFFYRSTWSPTDRLMAALAALVLAYASALSVPATFWFDPGVPVVADSTVDASPAIGFERKIRRDVRIRYQVTVRRVDTLSPVCDPRSGVITYRISAQLPEHLDLVWWTGGDRRCWPRAPGTYVMESCWEVVTPFWGLVPPKTVCRDSPPFRISGRAPA</sequence>
<reference evidence="1 2" key="1">
    <citation type="submission" date="2019-12" db="EMBL/GenBank/DDBJ databases">
        <title>Complete Genome Sequence of a Quorum-Sensing Bacterium,Rhodobacteraceae bacterium C31, Isolated from a marine microalgae symbiotic bacteria.</title>
        <authorList>
            <person name="Zhang Y."/>
        </authorList>
    </citation>
    <scope>NUCLEOTIDE SEQUENCE [LARGE SCALE GENOMIC DNA]</scope>
    <source>
        <strain evidence="1 2">C31</strain>
    </source>
</reference>
<accession>A0ABX7F967</accession>
<keyword evidence="2" id="KW-1185">Reference proteome</keyword>
<evidence type="ECO:0000313" key="1">
    <source>
        <dbReference type="EMBL" id="QRF66391.1"/>
    </source>
</evidence>
<gene>
    <name evidence="1" type="ORF">GQA70_08750</name>
</gene>
<organism evidence="1 2">
    <name type="scientific">Ponticoccus alexandrii</name>
    <dbReference type="NCBI Taxonomy" id="1943633"/>
    <lineage>
        <taxon>Bacteria</taxon>
        <taxon>Pseudomonadati</taxon>
        <taxon>Pseudomonadota</taxon>
        <taxon>Alphaproteobacteria</taxon>
        <taxon>Rhodobacterales</taxon>
        <taxon>Roseobacteraceae</taxon>
        <taxon>Ponticoccus</taxon>
    </lineage>
</organism>
<evidence type="ECO:0000313" key="2">
    <source>
        <dbReference type="Proteomes" id="UP000596387"/>
    </source>
</evidence>
<name>A0ABX7F967_9RHOB</name>
<dbReference type="EMBL" id="CP047166">
    <property type="protein sequence ID" value="QRF66391.1"/>
    <property type="molecule type" value="Genomic_DNA"/>
</dbReference>